<sequence length="1803" mass="203596">MASAANSTAPSVLPEVPEKHDDFLSYVAAHPDSPMTELIDPYKQYDSKIREVFAQEPDHPALDDRFLNITPVFAGQEANAKIRARNLAVESEAEKEKYIMPLDADQRKPSGSPAVVQSLKEFQTNFNIFSESSLVDMDWSNVVAAGSSVVTPLLPVPKKYSGSKRSLRQYYHEVVAPASDVDLFLYDLSEEKALEKIKQIEQKVKDSILSETTTVRTKHCITIASQYPTRHVQIVLRIYKSVAEILTGFDVDASCAAYDGKQVYASPRALAAYMTQINTVDLTRRSPSYENRLSKYSHRGFEVYWPNLDRSRIDPTIFERNFARTVGLARLLVLEKLPSSTDRDNYMDQRRNERGRPAINRYAQAARGLRGNIKDKYEDEVAEWVEEDEVADYHTFTIPYGEKFHARKIEKLLYTKDLLLNSEWNKPRDREVHLHRHPAFFGNAEDIFYDCCGYCPKPETPEEEEVAEEEGKIYVFGKISFIKDDPGRQTIGSFNPLTDNDWTEMAYVGNTARLCQAIVDGDVYHVEDWLAQEDADPNCRDYTGRTPLHLACHSSSPEIVQRLVDAGARMVARLADGRTALHLAAARGSVEIARILMKRSEANEEEEAKKVELRRKARIAAKEAVDPTASKSPSDTKADSDEEDAEMIDREDDEDVEMKSTTTGSFVNVKKAGEPDENDNLPEDNEEEPDVYDVNVLAWDTPSSPLHLAIFNGHSEVVRELVQSFGADSILPVKLLNSYSKKPSAAILTLCLATHLPLDRAKKMIGVLLELGASSAQADLHGVTAFHRFTAQQTELMQALLDYDLSGAKRALNHLVCAGHGYRPFAVGPLQTSIDSKNISLALKLLDMGARPEVGFQEFVDAWISMRDSYVDKDNTERNLETFRENVQQPIVVATLNELPAVVSKLLQHGADPNTLTSNGWQAVQEGRTYGRDDAQSLLDLVREKLKKLRAYDDKVDIKLPKPAFEGSGQEYIDGYEDGSYQQWVAVQMVQRELQDHESSMKRYRKEVEDAQKRKGLKEKKEAVDELCRQFEGVEEELLAKGAKTFAELHPDSVQKKRTLSPDLDDPREKKEPWKVEFSFRIPDLTDKKREGYVSLFEAAWKGDLLAIKRLTLTFWGELRDRFPLKIAVSDSENLSPLQVAVLRGHIECAQGILEIAKAQYKPKEKKSERYSMEEDEDSDCESSQASEASEDDDKIRVFREIIDDQFTVDNVGEVATQVRSHVTPLAFLDWGCAVPRVDIAKQESSVTGLASHPLAGEWGVAESNDLIQYAIEKDDLGLLKTLLRWGAEYTAQYSKPSDTEETTVPFYTRSDEDLVFAMRLGRISCLAELIKRTGVGLPLDKLIKRSGVEIIEKPRFYQGLSIHGKKRADWAAAGRGITPKQASDDHPPLLQAAKTGNLEVVEWFLSDAPERCYGEFAEENKADKRLQHLAKAHGGIKRMITEWLDLRRKFPPVQRDLRDAENGSIEKLVLHCAIMAPWNSGRTPKLLEYLVRVLPKTLEAKANSTGQTPLHLAFANGRFVTAKKLIAAGADQTCRTSTWNNIIHAVLLSRSYKEAELFKMLELVDRRLLESLFTERNSEAATPLSLWLQWADDSSGNVLKHLLSLSPTLAELDMVDGSGDTPLHIVTKKGSTSLMRIIIDRRPELLYREDATGRTPAEMAGDAWTSECFAKPPQMPRDPSEQYWYWRQDDGADPVLDRPSEKFVSDDRDEKSTTPWELCRERWERDSKAKLVKRKLVSLNEANEVARRLGKRQKHTHGRRKAQDDEAESQGGEDSPQDEVASWHGPTWCEFEYNKDGKLVTE</sequence>
<proteinExistence type="predicted"/>
<dbReference type="PANTHER" id="PTHR24198:SF165">
    <property type="entry name" value="ANKYRIN REPEAT-CONTAINING PROTEIN-RELATED"/>
    <property type="match status" value="1"/>
</dbReference>
<dbReference type="EMBL" id="JAJVCZ030000003">
    <property type="protein sequence ID" value="KAL0261879.1"/>
    <property type="molecule type" value="Genomic_DNA"/>
</dbReference>
<feature type="repeat" description="ANK" evidence="3">
    <location>
        <begin position="543"/>
        <end position="575"/>
    </location>
</feature>
<gene>
    <name evidence="6" type="ORF">SLS55_003312</name>
</gene>
<evidence type="ECO:0000256" key="3">
    <source>
        <dbReference type="PROSITE-ProRule" id="PRU00023"/>
    </source>
</evidence>
<feature type="repeat" description="ANK" evidence="3">
    <location>
        <begin position="701"/>
        <end position="723"/>
    </location>
</feature>
<evidence type="ECO:0008006" key="8">
    <source>
        <dbReference type="Google" id="ProtNLM"/>
    </source>
</evidence>
<feature type="repeat" description="ANK" evidence="3">
    <location>
        <begin position="1506"/>
        <end position="1538"/>
    </location>
</feature>
<keyword evidence="2 3" id="KW-0040">ANK repeat</keyword>
<evidence type="ECO:0000256" key="2">
    <source>
        <dbReference type="ARBA" id="ARBA00023043"/>
    </source>
</evidence>
<feature type="repeat" description="ANK" evidence="3">
    <location>
        <begin position="1619"/>
        <end position="1651"/>
    </location>
</feature>
<dbReference type="InterPro" id="IPR036770">
    <property type="entry name" value="Ankyrin_rpt-contain_sf"/>
</dbReference>
<feature type="coiled-coil region" evidence="4">
    <location>
        <begin position="987"/>
        <end position="1037"/>
    </location>
</feature>
<feature type="region of interest" description="Disordered" evidence="5">
    <location>
        <begin position="1748"/>
        <end position="1787"/>
    </location>
</feature>
<dbReference type="Pfam" id="PF00023">
    <property type="entry name" value="Ank"/>
    <property type="match status" value="2"/>
</dbReference>
<dbReference type="Proteomes" id="UP001430584">
    <property type="component" value="Unassembled WGS sequence"/>
</dbReference>
<dbReference type="PROSITE" id="PS50088">
    <property type="entry name" value="ANK_REPEAT"/>
    <property type="match status" value="5"/>
</dbReference>
<comment type="caution">
    <text evidence="6">The sequence shown here is derived from an EMBL/GenBank/DDBJ whole genome shotgun (WGS) entry which is preliminary data.</text>
</comment>
<evidence type="ECO:0000256" key="4">
    <source>
        <dbReference type="SAM" id="Coils"/>
    </source>
</evidence>
<feature type="repeat" description="ANK" evidence="3">
    <location>
        <begin position="576"/>
        <end position="600"/>
    </location>
</feature>
<dbReference type="RefSeq" id="XP_066634908.1">
    <property type="nucleotide sequence ID" value="XM_066774789.1"/>
</dbReference>
<reference evidence="6 7" key="1">
    <citation type="submission" date="2024-02" db="EMBL/GenBank/DDBJ databases">
        <title>De novo assembly and annotation of 12 fungi associated with fruit tree decline syndrome in Ontario, Canada.</title>
        <authorList>
            <person name="Sulman M."/>
            <person name="Ellouze W."/>
            <person name="Ilyukhin E."/>
        </authorList>
    </citation>
    <scope>NUCLEOTIDE SEQUENCE [LARGE SCALE GENOMIC DNA]</scope>
    <source>
        <strain evidence="6 7">FDS-637</strain>
    </source>
</reference>
<dbReference type="Pfam" id="PF12796">
    <property type="entry name" value="Ank_2"/>
    <property type="match status" value="1"/>
</dbReference>
<dbReference type="PROSITE" id="PS50297">
    <property type="entry name" value="ANK_REP_REGION"/>
    <property type="match status" value="5"/>
</dbReference>
<evidence type="ECO:0000313" key="7">
    <source>
        <dbReference type="Proteomes" id="UP001430584"/>
    </source>
</evidence>
<evidence type="ECO:0000256" key="5">
    <source>
        <dbReference type="SAM" id="MobiDB-lite"/>
    </source>
</evidence>
<dbReference type="PRINTS" id="PR01415">
    <property type="entry name" value="ANKYRIN"/>
</dbReference>
<evidence type="ECO:0000313" key="6">
    <source>
        <dbReference type="EMBL" id="KAL0261879.1"/>
    </source>
</evidence>
<feature type="compositionally biased region" description="Acidic residues" evidence="5">
    <location>
        <begin position="640"/>
        <end position="656"/>
    </location>
</feature>
<dbReference type="InterPro" id="IPR002110">
    <property type="entry name" value="Ankyrin_rpt"/>
</dbReference>
<dbReference type="Pfam" id="PF26128">
    <property type="entry name" value="Gad2"/>
    <property type="match status" value="1"/>
</dbReference>
<dbReference type="SMART" id="SM00248">
    <property type="entry name" value="ANK"/>
    <property type="match status" value="11"/>
</dbReference>
<accession>A0ABR3CQW8</accession>
<name>A0ABR3CQW8_9PEZI</name>
<feature type="compositionally biased region" description="Acidic residues" evidence="5">
    <location>
        <begin position="675"/>
        <end position="688"/>
    </location>
</feature>
<keyword evidence="7" id="KW-1185">Reference proteome</keyword>
<protein>
    <recommendedName>
        <fullName evidence="8">Ankyrin repeat protein</fullName>
    </recommendedName>
</protein>
<dbReference type="PANTHER" id="PTHR24198">
    <property type="entry name" value="ANKYRIN REPEAT AND PROTEIN KINASE DOMAIN-CONTAINING PROTEIN"/>
    <property type="match status" value="1"/>
</dbReference>
<dbReference type="Gene3D" id="1.25.40.20">
    <property type="entry name" value="Ankyrin repeat-containing domain"/>
    <property type="match status" value="4"/>
</dbReference>
<dbReference type="SUPFAM" id="SSF48403">
    <property type="entry name" value="Ankyrin repeat"/>
    <property type="match status" value="3"/>
</dbReference>
<evidence type="ECO:0000256" key="1">
    <source>
        <dbReference type="ARBA" id="ARBA00022737"/>
    </source>
</evidence>
<feature type="region of interest" description="Disordered" evidence="5">
    <location>
        <begin position="621"/>
        <end position="688"/>
    </location>
</feature>
<organism evidence="6 7">
    <name type="scientific">Diplodia seriata</name>
    <dbReference type="NCBI Taxonomy" id="420778"/>
    <lineage>
        <taxon>Eukaryota</taxon>
        <taxon>Fungi</taxon>
        <taxon>Dikarya</taxon>
        <taxon>Ascomycota</taxon>
        <taxon>Pezizomycotina</taxon>
        <taxon>Dothideomycetes</taxon>
        <taxon>Dothideomycetes incertae sedis</taxon>
        <taxon>Botryosphaeriales</taxon>
        <taxon>Botryosphaeriaceae</taxon>
        <taxon>Diplodia</taxon>
    </lineage>
</organism>
<feature type="compositionally biased region" description="Basic residues" evidence="5">
    <location>
        <begin position="1749"/>
        <end position="1761"/>
    </location>
</feature>
<dbReference type="GeneID" id="92007397"/>
<keyword evidence="4" id="KW-0175">Coiled coil</keyword>
<feature type="region of interest" description="Disordered" evidence="5">
    <location>
        <begin position="1165"/>
        <end position="1192"/>
    </location>
</feature>
<keyword evidence="1" id="KW-0677">Repeat</keyword>